<evidence type="ECO:0000313" key="3">
    <source>
        <dbReference type="Proteomes" id="UP000095751"/>
    </source>
</evidence>
<evidence type="ECO:0000256" key="1">
    <source>
        <dbReference type="SAM" id="MobiDB-lite"/>
    </source>
</evidence>
<evidence type="ECO:0000313" key="2">
    <source>
        <dbReference type="EMBL" id="OEU10932.1"/>
    </source>
</evidence>
<protein>
    <submittedName>
        <fullName evidence="2">Uncharacterized protein</fullName>
    </submittedName>
</protein>
<dbReference type="InParanoid" id="A0A1E7EYD6"/>
<dbReference type="KEGG" id="fcy:FRACYDRAFT_271017"/>
<feature type="compositionally biased region" description="Polar residues" evidence="1">
    <location>
        <begin position="265"/>
        <end position="303"/>
    </location>
</feature>
<feature type="compositionally biased region" description="Low complexity" evidence="1">
    <location>
        <begin position="240"/>
        <end position="252"/>
    </location>
</feature>
<feature type="region of interest" description="Disordered" evidence="1">
    <location>
        <begin position="240"/>
        <end position="341"/>
    </location>
</feature>
<sequence length="341" mass="38400">MIHENSCLISNEVLLELCRTSTTLQELALRSMRIDDNMCKTIAEAFDPPNSNHHHRIMAMPTSFHRVGSSNNLHTTEEEDYNDDASIQTNTHSPSFWTSLDLRQNPNIGTIGYNAILASLERNYDLWCSLMVDNESFQSKFNALIELNQANRGTLIRSPSVDKLAIFIDRLNSNNSSSSSSGGGGDSGDPTSLWYFLNIHRNSILHPYVRYMKWKNMILRRRKKEKEDAALSVASAAAVITTSRQQQPQPQQREYNLPPHPQRAAASTTTTIDGSNTGYGSSTSACSPSSDQQSGLTISAVEQHNTTRRTNNAEEEEKEEDRQHQHQQQQPDLKRYKQSSD</sequence>
<reference evidence="2 3" key="1">
    <citation type="submission" date="2016-09" db="EMBL/GenBank/DDBJ databases">
        <title>Extensive genetic diversity and differential bi-allelic expression allows diatom success in the polar Southern Ocean.</title>
        <authorList>
            <consortium name="DOE Joint Genome Institute"/>
            <person name="Mock T."/>
            <person name="Otillar R.P."/>
            <person name="Strauss J."/>
            <person name="Dupont C."/>
            <person name="Frickenhaus S."/>
            <person name="Maumus F."/>
            <person name="Mcmullan M."/>
            <person name="Sanges R."/>
            <person name="Schmutz J."/>
            <person name="Toseland A."/>
            <person name="Valas R."/>
            <person name="Veluchamy A."/>
            <person name="Ward B.J."/>
            <person name="Allen A."/>
            <person name="Barry K."/>
            <person name="Falciatore A."/>
            <person name="Ferrante M."/>
            <person name="Fortunato A.E."/>
            <person name="Gloeckner G."/>
            <person name="Gruber A."/>
            <person name="Hipkin R."/>
            <person name="Janech M."/>
            <person name="Kroth P."/>
            <person name="Leese F."/>
            <person name="Lindquist E."/>
            <person name="Lyon B.R."/>
            <person name="Martin J."/>
            <person name="Mayer C."/>
            <person name="Parker M."/>
            <person name="Quesneville H."/>
            <person name="Raymond J."/>
            <person name="Uhlig C."/>
            <person name="Valentin K.U."/>
            <person name="Worden A.Z."/>
            <person name="Armbrust E.V."/>
            <person name="Bowler C."/>
            <person name="Green B."/>
            <person name="Moulton V."/>
            <person name="Van Oosterhout C."/>
            <person name="Grigoriev I."/>
        </authorList>
    </citation>
    <scope>NUCLEOTIDE SEQUENCE [LARGE SCALE GENOMIC DNA]</scope>
    <source>
        <strain evidence="2 3">CCMP1102</strain>
    </source>
</reference>
<keyword evidence="3" id="KW-1185">Reference proteome</keyword>
<proteinExistence type="predicted"/>
<feature type="compositionally biased region" description="Basic and acidic residues" evidence="1">
    <location>
        <begin position="332"/>
        <end position="341"/>
    </location>
</feature>
<name>A0A1E7EYD6_9STRA</name>
<accession>A0A1E7EYD6</accession>
<gene>
    <name evidence="2" type="ORF">FRACYDRAFT_271017</name>
</gene>
<dbReference type="AlphaFoldDB" id="A0A1E7EYD6"/>
<dbReference type="OrthoDB" id="50780at2759"/>
<dbReference type="Proteomes" id="UP000095751">
    <property type="component" value="Unassembled WGS sequence"/>
</dbReference>
<dbReference type="Gene3D" id="3.80.10.10">
    <property type="entry name" value="Ribonuclease Inhibitor"/>
    <property type="match status" value="1"/>
</dbReference>
<dbReference type="InterPro" id="IPR032675">
    <property type="entry name" value="LRR_dom_sf"/>
</dbReference>
<organism evidence="2 3">
    <name type="scientific">Fragilariopsis cylindrus CCMP1102</name>
    <dbReference type="NCBI Taxonomy" id="635003"/>
    <lineage>
        <taxon>Eukaryota</taxon>
        <taxon>Sar</taxon>
        <taxon>Stramenopiles</taxon>
        <taxon>Ochrophyta</taxon>
        <taxon>Bacillariophyta</taxon>
        <taxon>Bacillariophyceae</taxon>
        <taxon>Bacillariophycidae</taxon>
        <taxon>Bacillariales</taxon>
        <taxon>Bacillariaceae</taxon>
        <taxon>Fragilariopsis</taxon>
    </lineage>
</organism>
<dbReference type="EMBL" id="KV784370">
    <property type="protein sequence ID" value="OEU10932.1"/>
    <property type="molecule type" value="Genomic_DNA"/>
</dbReference>